<feature type="coiled-coil region" evidence="4">
    <location>
        <begin position="737"/>
        <end position="824"/>
    </location>
</feature>
<dbReference type="Pfam" id="PF07926">
    <property type="entry name" value="TPR_MLP1_2"/>
    <property type="match status" value="1"/>
</dbReference>
<dbReference type="GO" id="GO:0017056">
    <property type="term" value="F:structural constituent of nuclear pore"/>
    <property type="evidence" value="ECO:0007669"/>
    <property type="project" value="TreeGrafter"/>
</dbReference>
<feature type="coiled-coil region" evidence="4">
    <location>
        <begin position="459"/>
        <end position="531"/>
    </location>
</feature>
<feature type="compositionally biased region" description="Basic and acidic residues" evidence="5">
    <location>
        <begin position="1161"/>
        <end position="1170"/>
    </location>
</feature>
<keyword evidence="2 4" id="KW-0175">Coiled coil</keyword>
<evidence type="ECO:0000256" key="2">
    <source>
        <dbReference type="ARBA" id="ARBA00023054"/>
    </source>
</evidence>
<feature type="region of interest" description="Disordered" evidence="5">
    <location>
        <begin position="1184"/>
        <end position="1203"/>
    </location>
</feature>
<feature type="compositionally biased region" description="Acidic residues" evidence="5">
    <location>
        <begin position="1582"/>
        <end position="1591"/>
    </location>
</feature>
<feature type="domain" description="Nucleoprotein TPR/MLP1-2" evidence="6">
    <location>
        <begin position="842"/>
        <end position="969"/>
    </location>
</feature>
<feature type="compositionally biased region" description="Acidic residues" evidence="5">
    <location>
        <begin position="1459"/>
        <end position="1475"/>
    </location>
</feature>
<feature type="coiled-coil region" evidence="4">
    <location>
        <begin position="108"/>
        <end position="171"/>
    </location>
</feature>
<dbReference type="InterPro" id="IPR057974">
    <property type="entry name" value="NUA/TPR/MLP1-2-like_dom"/>
</dbReference>
<keyword evidence="3" id="KW-0539">Nucleus</keyword>
<dbReference type="InterPro" id="IPR012929">
    <property type="entry name" value="Nucleoprot-TPR/MLP1-2_dom"/>
</dbReference>
<dbReference type="PANTHER" id="PTHR18898">
    <property type="entry name" value="NUCLEOPROTEIN TPR-RELATED"/>
    <property type="match status" value="1"/>
</dbReference>
<protein>
    <submittedName>
        <fullName evidence="8">Nuclear-pore anchor</fullName>
    </submittedName>
</protein>
<dbReference type="Proteomes" id="UP001289374">
    <property type="component" value="Unassembled WGS sequence"/>
</dbReference>
<gene>
    <name evidence="8" type="ORF">Sango_2549600</name>
</gene>
<feature type="region of interest" description="Disordered" evidence="5">
    <location>
        <begin position="1150"/>
        <end position="1170"/>
    </location>
</feature>
<feature type="coiled-coil region" evidence="4">
    <location>
        <begin position="368"/>
        <end position="395"/>
    </location>
</feature>
<feature type="coiled-coil region" evidence="4">
    <location>
        <begin position="581"/>
        <end position="686"/>
    </location>
</feature>
<keyword evidence="9" id="KW-1185">Reference proteome</keyword>
<evidence type="ECO:0000256" key="1">
    <source>
        <dbReference type="ARBA" id="ARBA00004123"/>
    </source>
</evidence>
<comment type="caution">
    <text evidence="8">The sequence shown here is derived from an EMBL/GenBank/DDBJ whole genome shotgun (WGS) entry which is preliminary data.</text>
</comment>
<feature type="compositionally biased region" description="Low complexity" evidence="5">
    <location>
        <begin position="1625"/>
        <end position="1643"/>
    </location>
</feature>
<evidence type="ECO:0000256" key="5">
    <source>
        <dbReference type="SAM" id="MobiDB-lite"/>
    </source>
</evidence>
<feature type="region of interest" description="Disordered" evidence="5">
    <location>
        <begin position="1293"/>
        <end position="1726"/>
    </location>
</feature>
<feature type="coiled-coil region" evidence="4">
    <location>
        <begin position="265"/>
        <end position="341"/>
    </location>
</feature>
<feature type="compositionally biased region" description="Low complexity" evidence="5">
    <location>
        <begin position="1413"/>
        <end position="1424"/>
    </location>
</feature>
<feature type="compositionally biased region" description="Polar residues" evidence="5">
    <location>
        <begin position="1672"/>
        <end position="1681"/>
    </location>
</feature>
<feature type="coiled-coil region" evidence="4">
    <location>
        <begin position="868"/>
        <end position="961"/>
    </location>
</feature>
<evidence type="ECO:0000256" key="3">
    <source>
        <dbReference type="ARBA" id="ARBA00023242"/>
    </source>
</evidence>
<evidence type="ECO:0000259" key="7">
    <source>
        <dbReference type="Pfam" id="PF25785"/>
    </source>
</evidence>
<sequence>MTSKLADVENKFKENYSSLKLHKDRARELEEKLASTERELLSTKDAATATEERFSAEIATKHSLQLGFSFNFVIVVDAFNATYSATYPEVSKLVDLYKESSEEWSKKATELEGVIKALETHLNQVESDYKDRLEKEESARKEVEKESAGLKEKLQTTAAELETLRKENELQLLPLSSFTTATWVNSVTTDAMGEDDRAIVPRIPSGVSGTALAASLLRDGWSLAKMYSKYQEAVDALRHEQLGRKQTQAILERVLYEIEEKAGVIMDEREEHERLVEAYSALNEKLQHSLSEHSTLQTTIQELKASLKRQERDYDVAQKEIADLQKQVAVLLKECRDVQLRCGSVDRYNDDELITGPAVPFNAESNTEHIISERLDKYEKELQKHTEEAASKVNAVLLRAEEQATMIESLHGAVAMYKKLYEEEHKLRSHATHPQEAVPGGDAIERGSMEIMPLRAISYDTSREVQEQALQRLKNLEEDLAKSRQLLMACHGARNDVISLRAERDKLALEAQFAQEKLARFLKDFEHQREEHNGLIARNVEFSQLVVDYQRKLRESAESVDASNELSRKLTMEVSILKHEKEILQNSEKRASDEVRSLSERVHRLQASLDTIQSTEEVREEARAIERRKQEEYIHKIEREWAEAKRELQEERDNVRTLTLERESTLKNALRQVEDLSKELGSALQSVAVAESKAAVAEASSSFLTGASIFIQARCSDLEKIMESGRTKDPDGADGPSSSTEKMLANFRDEIEKLRGEAQASKDHMLQYKSIAQVNEEALKQMELAYENFRNEADEVKRSLEAELHSLRERINELESECKLKTEEAISATAGKEEALAGALSEIATLKDDCSVKMSQVVVMESRISALKDDLEREHQRWRSAQDNYERQVILQSETIQELTKTSQALASAQEETTELRKVVDALKTENIDLKSKWETEKLAIEAYKNEADKKYSEVNELNKILHSRLEALHIRLAEKERGIASGSSSQSFANDDGLQNVVNYLRRTKEIAETEISLLKQEKLRLQSQLELREENRHNFEECQKLRETLQNVRIETENLEKLLRDRDTELEGCRKEIEILKMEKVHLEKRIDELVEKCNNVDLDDYNRLKNLFSKFSLQARRKSEQLMKEKEEMSKEMQALSKQLEEARQVKRNTVDPAGEQALREKEKEKDTRIQILEKTLERHREDLKKEKEDHHKEKEKNELKKHKEALRVLQDEVEKLKNSGGSQTESTSVGQDISSTLLDDFASAYYQAVENFEQVAQPACGELDSATTDTPLDNTSSAGAPVGQAVTSLTQTPAVSAANIPPTRTNEEKERRLALAKANIKMGRKLVRPNITKPKEPQGDVEMSEADESNIGLSSQNTESQGNVTGPATASARKRPSASVSSDLQDEMLAPEETSSDMPAPLLKKSKASESPQEGGEEPSAAPVKFSEVVPIEESSDDAGNVQQGINKEEHADAEKEEFETAGEQVEEPTTDDQTQAELLSDTGEVAEEKLDKPSETLVSDDQLRDQTEQDIQQIVTESGGEREEGELAADFADNDGDSNVFNEMGASEIGEFQPEQSVERENSPITEPLASASLEAGEIDPSETPEEEKNADMTENMLDGSNKLNDSGDAIAETSQVPGSSVATTTDEVSVSTSVDVAGSSEHGGPAPTSSEPGGPAPTPDAKPVSPLNSSTTINLQERARQRAHLRQAGLIASSPSRARGRAIRGRGARGGRTPRGQSPS</sequence>
<name>A0AAE1W4S8_9LAMI</name>
<accession>A0AAE1W4S8</accession>
<dbReference type="GO" id="GO:0006606">
    <property type="term" value="P:protein import into nucleus"/>
    <property type="evidence" value="ECO:0007669"/>
    <property type="project" value="InterPro"/>
</dbReference>
<dbReference type="Pfam" id="PF25785">
    <property type="entry name" value="TPR"/>
    <property type="match status" value="1"/>
</dbReference>
<dbReference type="PANTHER" id="PTHR18898:SF2">
    <property type="entry name" value="NUCLEOPROTEIN TPR"/>
    <property type="match status" value="1"/>
</dbReference>
<feature type="compositionally biased region" description="Acidic residues" evidence="5">
    <location>
        <begin position="1528"/>
        <end position="1541"/>
    </location>
</feature>
<reference evidence="8" key="2">
    <citation type="journal article" date="2024" name="Plant">
        <title>Genomic evolution and insights into agronomic trait innovations of Sesamum species.</title>
        <authorList>
            <person name="Miao H."/>
            <person name="Wang L."/>
            <person name="Qu L."/>
            <person name="Liu H."/>
            <person name="Sun Y."/>
            <person name="Le M."/>
            <person name="Wang Q."/>
            <person name="Wei S."/>
            <person name="Zheng Y."/>
            <person name="Lin W."/>
            <person name="Duan Y."/>
            <person name="Cao H."/>
            <person name="Xiong S."/>
            <person name="Wang X."/>
            <person name="Wei L."/>
            <person name="Li C."/>
            <person name="Ma Q."/>
            <person name="Ju M."/>
            <person name="Zhao R."/>
            <person name="Li G."/>
            <person name="Mu C."/>
            <person name="Tian Q."/>
            <person name="Mei H."/>
            <person name="Zhang T."/>
            <person name="Gao T."/>
            <person name="Zhang H."/>
        </authorList>
    </citation>
    <scope>NUCLEOTIDE SEQUENCE</scope>
    <source>
        <strain evidence="8">K16</strain>
    </source>
</reference>
<feature type="compositionally biased region" description="Basic and acidic residues" evidence="5">
    <location>
        <begin position="1184"/>
        <end position="1202"/>
    </location>
</feature>
<dbReference type="GO" id="GO:0005643">
    <property type="term" value="C:nuclear pore"/>
    <property type="evidence" value="ECO:0007669"/>
    <property type="project" value="TreeGrafter"/>
</dbReference>
<proteinExistence type="predicted"/>
<evidence type="ECO:0000313" key="9">
    <source>
        <dbReference type="Proteomes" id="UP001289374"/>
    </source>
</evidence>
<feature type="compositionally biased region" description="Polar residues" evidence="5">
    <location>
        <begin position="1355"/>
        <end position="1372"/>
    </location>
</feature>
<feature type="compositionally biased region" description="Basic residues" evidence="5">
    <location>
        <begin position="1704"/>
        <end position="1715"/>
    </location>
</feature>
<feature type="coiled-coil region" evidence="4">
    <location>
        <begin position="19"/>
        <end position="46"/>
    </location>
</feature>
<evidence type="ECO:0000259" key="6">
    <source>
        <dbReference type="Pfam" id="PF07926"/>
    </source>
</evidence>
<dbReference type="EMBL" id="JACGWL010000015">
    <property type="protein sequence ID" value="KAK4386790.1"/>
    <property type="molecule type" value="Genomic_DNA"/>
</dbReference>
<dbReference type="GO" id="GO:0006406">
    <property type="term" value="P:mRNA export from nucleus"/>
    <property type="evidence" value="ECO:0007669"/>
    <property type="project" value="TreeGrafter"/>
</dbReference>
<organism evidence="8 9">
    <name type="scientific">Sesamum angolense</name>
    <dbReference type="NCBI Taxonomy" id="2727404"/>
    <lineage>
        <taxon>Eukaryota</taxon>
        <taxon>Viridiplantae</taxon>
        <taxon>Streptophyta</taxon>
        <taxon>Embryophyta</taxon>
        <taxon>Tracheophyta</taxon>
        <taxon>Spermatophyta</taxon>
        <taxon>Magnoliopsida</taxon>
        <taxon>eudicotyledons</taxon>
        <taxon>Gunneridae</taxon>
        <taxon>Pentapetalae</taxon>
        <taxon>asterids</taxon>
        <taxon>lamiids</taxon>
        <taxon>Lamiales</taxon>
        <taxon>Pedaliaceae</taxon>
        <taxon>Sesamum</taxon>
    </lineage>
</organism>
<evidence type="ECO:0000256" key="4">
    <source>
        <dbReference type="SAM" id="Coils"/>
    </source>
</evidence>
<feature type="domain" description="NUA/TPR/MLP1-2-like" evidence="7">
    <location>
        <begin position="300"/>
        <end position="383"/>
    </location>
</feature>
<evidence type="ECO:0000313" key="8">
    <source>
        <dbReference type="EMBL" id="KAK4386790.1"/>
    </source>
</evidence>
<reference evidence="8" key="1">
    <citation type="submission" date="2020-06" db="EMBL/GenBank/DDBJ databases">
        <authorList>
            <person name="Li T."/>
            <person name="Hu X."/>
            <person name="Zhang T."/>
            <person name="Song X."/>
            <person name="Zhang H."/>
            <person name="Dai N."/>
            <person name="Sheng W."/>
            <person name="Hou X."/>
            <person name="Wei L."/>
        </authorList>
    </citation>
    <scope>NUCLEOTIDE SEQUENCE</scope>
    <source>
        <strain evidence="8">K16</strain>
        <tissue evidence="8">Leaf</tissue>
    </source>
</reference>
<comment type="subcellular location">
    <subcellularLocation>
        <location evidence="1">Nucleus</location>
    </subcellularLocation>
</comment>